<organism evidence="2 3">
    <name type="scientific">Vitrella brassicaformis (strain CCMP3155)</name>
    <dbReference type="NCBI Taxonomy" id="1169540"/>
    <lineage>
        <taxon>Eukaryota</taxon>
        <taxon>Sar</taxon>
        <taxon>Alveolata</taxon>
        <taxon>Colpodellida</taxon>
        <taxon>Vitrellaceae</taxon>
        <taxon>Vitrella</taxon>
    </lineage>
</organism>
<dbReference type="VEuPathDB" id="CryptoDB:Vbra_2949"/>
<evidence type="ECO:0000313" key="3">
    <source>
        <dbReference type="Proteomes" id="UP000041254"/>
    </source>
</evidence>
<keyword evidence="1" id="KW-0812">Transmembrane</keyword>
<evidence type="ECO:0000313" key="2">
    <source>
        <dbReference type="EMBL" id="CEL99288.1"/>
    </source>
</evidence>
<dbReference type="InParanoid" id="A0A0G4ENU5"/>
<protein>
    <submittedName>
        <fullName evidence="2">Uncharacterized protein</fullName>
    </submittedName>
</protein>
<dbReference type="PhylomeDB" id="A0A0G4ENU5"/>
<feature type="transmembrane region" description="Helical" evidence="1">
    <location>
        <begin position="182"/>
        <end position="206"/>
    </location>
</feature>
<feature type="transmembrane region" description="Helical" evidence="1">
    <location>
        <begin position="69"/>
        <end position="92"/>
    </location>
</feature>
<keyword evidence="1" id="KW-0472">Membrane</keyword>
<proteinExistence type="predicted"/>
<dbReference type="AlphaFoldDB" id="A0A0G4ENU5"/>
<reference evidence="2 3" key="1">
    <citation type="submission" date="2014-11" db="EMBL/GenBank/DDBJ databases">
        <authorList>
            <person name="Zhu J."/>
            <person name="Qi W."/>
            <person name="Song R."/>
        </authorList>
    </citation>
    <scope>NUCLEOTIDE SEQUENCE [LARGE SCALE GENOMIC DNA]</scope>
</reference>
<dbReference type="EMBL" id="CDMY01000277">
    <property type="protein sequence ID" value="CEL99288.1"/>
    <property type="molecule type" value="Genomic_DNA"/>
</dbReference>
<gene>
    <name evidence="2" type="ORF">Vbra_2949</name>
</gene>
<feature type="transmembrane region" description="Helical" evidence="1">
    <location>
        <begin position="34"/>
        <end position="57"/>
    </location>
</feature>
<name>A0A0G4ENU5_VITBC</name>
<evidence type="ECO:0000256" key="1">
    <source>
        <dbReference type="SAM" id="Phobius"/>
    </source>
</evidence>
<keyword evidence="1" id="KW-1133">Transmembrane helix</keyword>
<feature type="transmembrane region" description="Helical" evidence="1">
    <location>
        <begin position="139"/>
        <end position="162"/>
    </location>
</feature>
<dbReference type="Proteomes" id="UP000041254">
    <property type="component" value="Unassembled WGS sequence"/>
</dbReference>
<accession>A0A0G4ENU5</accession>
<keyword evidence="3" id="KW-1185">Reference proteome</keyword>
<sequence length="223" mass="25119">MLGIFMEFFRQQSLRDTGIPEKKALEGDSVPHRIFVSVAWAYMTLFLLTVPLIGLLYLPSATRPYERALCIVGLIYITVGSVVFLGIVGPVLRASRLDKRYMDKFRPNADLCSQPDICLPSDGVPFDPILMCLYACSEIWARIILPVAALCCDVPGLLYTFLRLRREKDEEKHKGLEKMKGFFFCASLISVIAALILLLWLAMLLWRDVIVESSIAVEQIVGD</sequence>